<comment type="function">
    <text evidence="10">Decomposes hydrogen peroxide into water and oxygen; serves to protect cells from the toxic effects of hydrogen peroxide.</text>
</comment>
<dbReference type="PROSITE" id="PS51402">
    <property type="entry name" value="CATALASE_3"/>
    <property type="match status" value="1"/>
</dbReference>
<dbReference type="InterPro" id="IPR024708">
    <property type="entry name" value="Catalase_AS"/>
</dbReference>
<evidence type="ECO:0000256" key="7">
    <source>
        <dbReference type="ARBA" id="ARBA00023002"/>
    </source>
</evidence>
<dbReference type="InterPro" id="IPR024712">
    <property type="entry name" value="Catalase_clade2"/>
</dbReference>
<comment type="cofactor">
    <cofactor evidence="1 10">
        <name>heme</name>
        <dbReference type="ChEBI" id="CHEBI:30413"/>
    </cofactor>
</comment>
<accession>A0ABS1H239</accession>
<sequence length="679" mass="77213">MKKNEENKMNKKEQQLQQFIRENEGEILTSNEGVKISDDENSLNAGDRGPTLIEDFIFREKMAHFDRERIPERVVHARGYGAYGEFELYASQKELTMANFLQNPAVKTPLFIRFSQVAGSKGVNETNRDVRGFAIKFYTEEGNFDLVGNNIPVFFIQDSIKFPDLIHAVKPEPNNEIPQGQTAHDTFWDFIANNQESAHMAMWIMSDRTIPRSFRMMQGFGVNTFRLVNEQGKSRFVKFHIKPVLGLRSLIWDEAQKIGGADSDYHRRDLWTNIEKGNYAEYELGIQVLEEEDEFKYDFDILDATKIWPEEDIPVKIIGKITLNRNVDNVFAETEQVALHPGNIVRGIDFSNDPLLQGRLFSYSDTQFYRVGTNHQELPINRPICPFHNNQRDGAARYIIDKDRIAYHKNSLAENTPYTVPGSKGGFVTYPSFVEGRKVRATAKSFEDHFSQARMFWNSMSPIEKDHIMHAFSFELGKVQSVSVRQQVVNMLARISTELATYVAKAIGAIVPNVQESQVTKSSPALSLFNTKVFPNTLKVGVILETGFNGRETSYFLEQWKQAGLQPVIIHDELGVVRGTDGVELKVDDSFLTGSPLLYDGLYIGAGQDVSDNFLWKTKSYVIETYNHFKPIGASKLAAPILQSIGILGKPGVLVEQNPTTFANQFIEAMTIHRFWQRA</sequence>
<dbReference type="InterPro" id="IPR043156">
    <property type="entry name" value="Catalase_clade2_helical"/>
</dbReference>
<dbReference type="PIRSF" id="PIRSF038927">
    <property type="entry name" value="Catalase_clade2"/>
    <property type="match status" value="1"/>
</dbReference>
<dbReference type="EC" id="1.11.1.6" evidence="3 10"/>
<dbReference type="Proteomes" id="UP000618943">
    <property type="component" value="Unassembled WGS sequence"/>
</dbReference>
<evidence type="ECO:0000313" key="13">
    <source>
        <dbReference type="EMBL" id="MBK3493471.1"/>
    </source>
</evidence>
<keyword evidence="4 10" id="KW-0575">Peroxidase</keyword>
<evidence type="ECO:0000313" key="14">
    <source>
        <dbReference type="Proteomes" id="UP000618943"/>
    </source>
</evidence>
<name>A0ABS1H239_9BACL</name>
<dbReference type="SUPFAM" id="SSF52317">
    <property type="entry name" value="Class I glutamine amidotransferase-like"/>
    <property type="match status" value="1"/>
</dbReference>
<dbReference type="PANTHER" id="PTHR42821">
    <property type="entry name" value="CATALASE"/>
    <property type="match status" value="1"/>
</dbReference>
<evidence type="ECO:0000256" key="8">
    <source>
        <dbReference type="ARBA" id="ARBA00023004"/>
    </source>
</evidence>
<dbReference type="SUPFAM" id="SSF56634">
    <property type="entry name" value="Heme-dependent catalase-like"/>
    <property type="match status" value="1"/>
</dbReference>
<gene>
    <name evidence="13" type="ORF">JFL43_01015</name>
</gene>
<evidence type="ECO:0000256" key="11">
    <source>
        <dbReference type="RuleBase" id="RU000498"/>
    </source>
</evidence>
<organism evidence="13 14">
    <name type="scientific">Viridibacillus soli</name>
    <dbReference type="NCBI Taxonomy" id="2798301"/>
    <lineage>
        <taxon>Bacteria</taxon>
        <taxon>Bacillati</taxon>
        <taxon>Bacillota</taxon>
        <taxon>Bacilli</taxon>
        <taxon>Bacillales</taxon>
        <taxon>Caryophanaceae</taxon>
        <taxon>Viridibacillus</taxon>
    </lineage>
</organism>
<dbReference type="Pfam" id="PF18011">
    <property type="entry name" value="Catalase_C"/>
    <property type="match status" value="1"/>
</dbReference>
<evidence type="ECO:0000256" key="5">
    <source>
        <dbReference type="ARBA" id="ARBA00022617"/>
    </source>
</evidence>
<evidence type="ECO:0000256" key="9">
    <source>
        <dbReference type="ARBA" id="ARBA00023324"/>
    </source>
</evidence>
<dbReference type="InterPro" id="IPR002226">
    <property type="entry name" value="Catalase_haem_BS"/>
</dbReference>
<dbReference type="Gene3D" id="1.20.1370.20">
    <property type="match status" value="1"/>
</dbReference>
<dbReference type="CDD" id="cd03132">
    <property type="entry name" value="GATase1_catalase"/>
    <property type="match status" value="1"/>
</dbReference>
<evidence type="ECO:0000256" key="1">
    <source>
        <dbReference type="ARBA" id="ARBA00001971"/>
    </source>
</evidence>
<comment type="catalytic activity">
    <reaction evidence="10 11">
        <text>2 H2O2 = O2 + 2 H2O</text>
        <dbReference type="Rhea" id="RHEA:20309"/>
        <dbReference type="ChEBI" id="CHEBI:15377"/>
        <dbReference type="ChEBI" id="CHEBI:15379"/>
        <dbReference type="ChEBI" id="CHEBI:16240"/>
        <dbReference type="EC" id="1.11.1.6"/>
    </reaction>
</comment>
<comment type="caution">
    <text evidence="13">The sequence shown here is derived from an EMBL/GenBank/DDBJ whole genome shotgun (WGS) entry which is preliminary data.</text>
</comment>
<keyword evidence="6 10" id="KW-0479">Metal-binding</keyword>
<dbReference type="InterPro" id="IPR010582">
    <property type="entry name" value="Catalase_immune_responsive"/>
</dbReference>
<dbReference type="PRINTS" id="PR00067">
    <property type="entry name" value="CATALASE"/>
</dbReference>
<dbReference type="GO" id="GO:0004096">
    <property type="term" value="F:catalase activity"/>
    <property type="evidence" value="ECO:0007669"/>
    <property type="project" value="UniProtKB-EC"/>
</dbReference>
<evidence type="ECO:0000256" key="2">
    <source>
        <dbReference type="ARBA" id="ARBA00010660"/>
    </source>
</evidence>
<evidence type="ECO:0000256" key="10">
    <source>
        <dbReference type="PIRNR" id="PIRNR038927"/>
    </source>
</evidence>
<dbReference type="InterPro" id="IPR020835">
    <property type="entry name" value="Catalase_sf"/>
</dbReference>
<dbReference type="EMBL" id="JAEOAH010000001">
    <property type="protein sequence ID" value="MBK3493471.1"/>
    <property type="molecule type" value="Genomic_DNA"/>
</dbReference>
<dbReference type="InterPro" id="IPR011614">
    <property type="entry name" value="Catalase_core"/>
</dbReference>
<evidence type="ECO:0000256" key="4">
    <source>
        <dbReference type="ARBA" id="ARBA00022559"/>
    </source>
</evidence>
<keyword evidence="5 10" id="KW-0349">Heme</keyword>
<dbReference type="InterPro" id="IPR041399">
    <property type="entry name" value="Catalase_large_C"/>
</dbReference>
<dbReference type="RefSeq" id="WP_200747560.1">
    <property type="nucleotide sequence ID" value="NZ_JAEOAH010000001.1"/>
</dbReference>
<dbReference type="PROSITE" id="PS00437">
    <property type="entry name" value="CATALASE_1"/>
    <property type="match status" value="1"/>
</dbReference>
<evidence type="ECO:0000256" key="6">
    <source>
        <dbReference type="ARBA" id="ARBA00022723"/>
    </source>
</evidence>
<reference evidence="13 14" key="1">
    <citation type="submission" date="2020-12" db="EMBL/GenBank/DDBJ databases">
        <title>YIM B01967 draft genome.</title>
        <authorList>
            <person name="Yan X."/>
        </authorList>
    </citation>
    <scope>NUCLEOTIDE SEQUENCE [LARGE SCALE GENOMIC DNA]</scope>
    <source>
        <strain evidence="13 14">YIM B01967</strain>
    </source>
</reference>
<dbReference type="SMART" id="SM01060">
    <property type="entry name" value="Catalase"/>
    <property type="match status" value="1"/>
</dbReference>
<dbReference type="Pfam" id="PF06628">
    <property type="entry name" value="Catalase-rel"/>
    <property type="match status" value="1"/>
</dbReference>
<keyword evidence="7 10" id="KW-0560">Oxidoreductase</keyword>
<dbReference type="Pfam" id="PF00199">
    <property type="entry name" value="Catalase"/>
    <property type="match status" value="1"/>
</dbReference>
<evidence type="ECO:0000256" key="3">
    <source>
        <dbReference type="ARBA" id="ARBA00012314"/>
    </source>
</evidence>
<proteinExistence type="inferred from homology"/>
<protein>
    <recommendedName>
        <fullName evidence="3 10">Catalase</fullName>
        <ecNumber evidence="3 10">1.11.1.6</ecNumber>
    </recommendedName>
</protein>
<keyword evidence="9 10" id="KW-0376">Hydrogen peroxide</keyword>
<dbReference type="Gene3D" id="3.40.50.880">
    <property type="match status" value="1"/>
</dbReference>
<dbReference type="PANTHER" id="PTHR42821:SF1">
    <property type="entry name" value="CATALASE-B"/>
    <property type="match status" value="1"/>
</dbReference>
<keyword evidence="14" id="KW-1185">Reference proteome</keyword>
<dbReference type="Gene3D" id="2.40.180.10">
    <property type="entry name" value="Catalase core domain"/>
    <property type="match status" value="1"/>
</dbReference>
<dbReference type="InterPro" id="IPR018028">
    <property type="entry name" value="Catalase"/>
</dbReference>
<dbReference type="PROSITE" id="PS00438">
    <property type="entry name" value="CATALASE_2"/>
    <property type="match status" value="1"/>
</dbReference>
<keyword evidence="8 10" id="KW-0408">Iron</keyword>
<dbReference type="InterPro" id="IPR029062">
    <property type="entry name" value="Class_I_gatase-like"/>
</dbReference>
<feature type="domain" description="Catalase core" evidence="12">
    <location>
        <begin position="29"/>
        <end position="416"/>
    </location>
</feature>
<evidence type="ECO:0000259" key="12">
    <source>
        <dbReference type="SMART" id="SM01060"/>
    </source>
</evidence>
<comment type="similarity">
    <text evidence="2">Belongs to the catalase family. HPII subfamily.</text>
</comment>